<organism evidence="2 3">
    <name type="scientific">Rheinheimera muenzenbergensis</name>
    <dbReference type="NCBI Taxonomy" id="1193628"/>
    <lineage>
        <taxon>Bacteria</taxon>
        <taxon>Pseudomonadati</taxon>
        <taxon>Pseudomonadota</taxon>
        <taxon>Gammaproteobacteria</taxon>
        <taxon>Chromatiales</taxon>
        <taxon>Chromatiaceae</taxon>
        <taxon>Rheinheimera</taxon>
    </lineage>
</organism>
<dbReference type="Proteomes" id="UP001375382">
    <property type="component" value="Unassembled WGS sequence"/>
</dbReference>
<comment type="caution">
    <text evidence="2">The sequence shown here is derived from an EMBL/GenBank/DDBJ whole genome shotgun (WGS) entry which is preliminary data.</text>
</comment>
<keyword evidence="1" id="KW-1133">Transmembrane helix</keyword>
<accession>A0ABU8CAX9</accession>
<evidence type="ECO:0000256" key="1">
    <source>
        <dbReference type="SAM" id="Phobius"/>
    </source>
</evidence>
<evidence type="ECO:0000313" key="3">
    <source>
        <dbReference type="Proteomes" id="UP001375382"/>
    </source>
</evidence>
<feature type="transmembrane region" description="Helical" evidence="1">
    <location>
        <begin position="9"/>
        <end position="29"/>
    </location>
</feature>
<keyword evidence="1" id="KW-0472">Membrane</keyword>
<keyword evidence="3" id="KW-1185">Reference proteome</keyword>
<keyword evidence="1" id="KW-0812">Transmembrane</keyword>
<proteinExistence type="predicted"/>
<dbReference type="EMBL" id="JALAAR010000018">
    <property type="protein sequence ID" value="MEH8018974.1"/>
    <property type="molecule type" value="Genomic_DNA"/>
</dbReference>
<reference evidence="2 3" key="1">
    <citation type="journal article" date="2023" name="Ecotoxicol. Environ. Saf.">
        <title>Mercury remediation potential of mercury-resistant strain Rheinheimera metallidurans sp. nov. isolated from a municipal waste dumping site.</title>
        <authorList>
            <person name="Yadav V."/>
            <person name="Manjhi A."/>
            <person name="Vadakedath N."/>
        </authorList>
    </citation>
    <scope>NUCLEOTIDE SEQUENCE [LARGE SCALE GENOMIC DNA]</scope>
    <source>
        <strain evidence="2 3">E-49</strain>
    </source>
</reference>
<protein>
    <recommendedName>
        <fullName evidence="4">Right handed beta helix region</fullName>
    </recommendedName>
</protein>
<name>A0ABU8CAX9_9GAMM</name>
<dbReference type="SUPFAM" id="SSF51126">
    <property type="entry name" value="Pectin lyase-like"/>
    <property type="match status" value="1"/>
</dbReference>
<evidence type="ECO:0008006" key="4">
    <source>
        <dbReference type="Google" id="ProtNLM"/>
    </source>
</evidence>
<dbReference type="RefSeq" id="WP_335737372.1">
    <property type="nucleotide sequence ID" value="NZ_JALAAR010000018.1"/>
</dbReference>
<dbReference type="InterPro" id="IPR011050">
    <property type="entry name" value="Pectin_lyase_fold/virulence"/>
</dbReference>
<dbReference type="InterPro" id="IPR012334">
    <property type="entry name" value="Pectin_lyas_fold"/>
</dbReference>
<gene>
    <name evidence="2" type="ORF">MN202_17155</name>
</gene>
<evidence type="ECO:0000313" key="2">
    <source>
        <dbReference type="EMBL" id="MEH8018974.1"/>
    </source>
</evidence>
<sequence length="388" mass="41803">MKNLTLKLLLYYFIVAGIAAHLLLLVVLVKDRTLIPVVKEKLVNFVVGSEADAPALLPSTEQIHADIAAVFTPWQADNKNYPERYGVWVNNQPFDSLPLAVAALNHGDTLHIGSGVYDNAFKISKDDITIIGYGHVVFEKGSVNGKGFILATGNNLTVHNIECRYISVPSKNGACIRLEGLGLTLNKVYFHSSEEGILETASKPGNIYITNSRFELLGKAGQAHAMYLNKANLFFSNSIVVASKDQGHGIKSRGAVTVIENSILAGLSAQDSRLVDISNGGKLSIKGSVLQQGPFSANHQAIGYGLEGIKHSENAVNISDNVFILERQGSNLLYKAHDAAPPAQIVNNMIVGADSRDNDNFHFANRQKAGLAAYPLLPALLCDSGQKC</sequence>
<dbReference type="Gene3D" id="2.160.20.10">
    <property type="entry name" value="Single-stranded right-handed beta-helix, Pectin lyase-like"/>
    <property type="match status" value="1"/>
</dbReference>